<keyword evidence="3" id="KW-0597">Phosphoprotein</keyword>
<dbReference type="GO" id="GO:0016020">
    <property type="term" value="C:membrane"/>
    <property type="evidence" value="ECO:0007669"/>
    <property type="project" value="InterPro"/>
</dbReference>
<accession>A0AAU2HF84</accession>
<proteinExistence type="predicted"/>
<dbReference type="Gene3D" id="3.30.565.10">
    <property type="entry name" value="Histidine kinase-like ATPase, C-terminal domain"/>
    <property type="match status" value="1"/>
</dbReference>
<dbReference type="Gene3D" id="1.20.5.1930">
    <property type="match status" value="1"/>
</dbReference>
<dbReference type="RefSeq" id="WP_331723624.1">
    <property type="nucleotide sequence ID" value="NZ_CP108254.1"/>
</dbReference>
<reference evidence="12" key="1">
    <citation type="submission" date="2022-10" db="EMBL/GenBank/DDBJ databases">
        <title>The complete genomes of actinobacterial strains from the NBC collection.</title>
        <authorList>
            <person name="Joergensen T.S."/>
            <person name="Alvarez Arevalo M."/>
            <person name="Sterndorff E.B."/>
            <person name="Faurdal D."/>
            <person name="Vuksanovic O."/>
            <person name="Mourched A.-S."/>
            <person name="Charusanti P."/>
            <person name="Shaw S."/>
            <person name="Blin K."/>
            <person name="Weber T."/>
        </authorList>
    </citation>
    <scope>NUCLEOTIDE SEQUENCE</scope>
    <source>
        <strain evidence="12">NBC_00060</strain>
        <plasmid evidence="12">unnamed1</plasmid>
    </source>
</reference>
<gene>
    <name evidence="12" type="ORF">OHV25_40255</name>
</gene>
<dbReference type="SUPFAM" id="SSF55874">
    <property type="entry name" value="ATPase domain of HSP90 chaperone/DNA topoisomerase II/histidine kinase"/>
    <property type="match status" value="1"/>
</dbReference>
<dbReference type="GO" id="GO:0046983">
    <property type="term" value="F:protein dimerization activity"/>
    <property type="evidence" value="ECO:0007669"/>
    <property type="project" value="InterPro"/>
</dbReference>
<feature type="transmembrane region" description="Helical" evidence="10">
    <location>
        <begin position="143"/>
        <end position="163"/>
    </location>
</feature>
<dbReference type="GO" id="GO:0000155">
    <property type="term" value="F:phosphorelay sensor kinase activity"/>
    <property type="evidence" value="ECO:0007669"/>
    <property type="project" value="InterPro"/>
</dbReference>
<dbReference type="EMBL" id="CP108254">
    <property type="protein sequence ID" value="WTU45833.1"/>
    <property type="molecule type" value="Genomic_DNA"/>
</dbReference>
<feature type="region of interest" description="Disordered" evidence="9">
    <location>
        <begin position="1"/>
        <end position="35"/>
    </location>
</feature>
<evidence type="ECO:0000256" key="3">
    <source>
        <dbReference type="ARBA" id="ARBA00022553"/>
    </source>
</evidence>
<dbReference type="PANTHER" id="PTHR24421">
    <property type="entry name" value="NITRATE/NITRITE SENSOR PROTEIN NARX-RELATED"/>
    <property type="match status" value="1"/>
</dbReference>
<dbReference type="InterPro" id="IPR050482">
    <property type="entry name" value="Sensor_HK_TwoCompSys"/>
</dbReference>
<evidence type="ECO:0000256" key="10">
    <source>
        <dbReference type="SAM" id="Phobius"/>
    </source>
</evidence>
<evidence type="ECO:0000256" key="4">
    <source>
        <dbReference type="ARBA" id="ARBA00022679"/>
    </source>
</evidence>
<keyword evidence="12" id="KW-0614">Plasmid</keyword>
<evidence type="ECO:0000313" key="12">
    <source>
        <dbReference type="EMBL" id="WTU45833.1"/>
    </source>
</evidence>
<evidence type="ECO:0000256" key="5">
    <source>
        <dbReference type="ARBA" id="ARBA00022741"/>
    </source>
</evidence>
<evidence type="ECO:0000256" key="2">
    <source>
        <dbReference type="ARBA" id="ARBA00012438"/>
    </source>
</evidence>
<keyword evidence="5" id="KW-0547">Nucleotide-binding</keyword>
<dbReference type="EC" id="2.7.13.3" evidence="2"/>
<dbReference type="PANTHER" id="PTHR24421:SF10">
    <property type="entry name" value="NITRATE_NITRITE SENSOR PROTEIN NARQ"/>
    <property type="match status" value="1"/>
</dbReference>
<dbReference type="CDD" id="cd16917">
    <property type="entry name" value="HATPase_UhpB-NarQ-NarX-like"/>
    <property type="match status" value="1"/>
</dbReference>
<keyword evidence="10" id="KW-0472">Membrane</keyword>
<evidence type="ECO:0000256" key="1">
    <source>
        <dbReference type="ARBA" id="ARBA00000085"/>
    </source>
</evidence>
<keyword evidence="8" id="KW-0902">Two-component regulatory system</keyword>
<evidence type="ECO:0000256" key="6">
    <source>
        <dbReference type="ARBA" id="ARBA00022777"/>
    </source>
</evidence>
<dbReference type="InterPro" id="IPR011712">
    <property type="entry name" value="Sig_transdc_His_kin_sub3_dim/P"/>
</dbReference>
<keyword evidence="6 12" id="KW-0418">Kinase</keyword>
<feature type="transmembrane region" description="Helical" evidence="10">
    <location>
        <begin position="183"/>
        <end position="205"/>
    </location>
</feature>
<protein>
    <recommendedName>
        <fullName evidence="2">histidine kinase</fullName>
        <ecNumber evidence="2">2.7.13.3</ecNumber>
    </recommendedName>
</protein>
<keyword evidence="10" id="KW-1133">Transmembrane helix</keyword>
<keyword evidence="10" id="KW-0812">Transmembrane</keyword>
<sequence length="458" mass="48239">MSRGERQSEPVEPVEPETPGADTRRTEEPGPLTGLAPRPKLRSFIYDLMLAAVATAYALLAPLSLALFPAMPADPGVPFAQPSPLAVSVSVYASLAASLSVLLRRRLPLVPAVLAVVSLSVHGVRELYPVALYTLVVQGRHRWAVFVGLAGAAIPIALTVAFPPPPPPPGLPAPPPIALFNEYVLGHLAPLVAAPVLIGASVRTYRLYIELARDRARRLEREQELTALNARLEERTRIARDLHDVVAHYVGLSVIQAGALEIRSTDGPVTDTARLIGDLGRRAMSELRDLLDVLRSDADPAAQGSVSDEETTGIWRGKVQDLVVRTQQAGASVSWEMSGEVTQSGADTNDIAYRVVQEGLSNALRHAPGAPIHFTVAASPRELHVRVRNGAPTAASPPGGRPPSGGYGLVGMRERIAGMGGSLVTLPTSDAGFLLEATIPTAGTTAGTKTGSTTGNTP</sequence>
<evidence type="ECO:0000256" key="7">
    <source>
        <dbReference type="ARBA" id="ARBA00022840"/>
    </source>
</evidence>
<name>A0AAU2HF84_9ACTN</name>
<organism evidence="12">
    <name type="scientific">Streptomyces sp. NBC_00060</name>
    <dbReference type="NCBI Taxonomy" id="2975636"/>
    <lineage>
        <taxon>Bacteria</taxon>
        <taxon>Bacillati</taxon>
        <taxon>Actinomycetota</taxon>
        <taxon>Actinomycetes</taxon>
        <taxon>Kitasatosporales</taxon>
        <taxon>Streptomycetaceae</taxon>
        <taxon>Streptomyces</taxon>
    </lineage>
</organism>
<dbReference type="InterPro" id="IPR036890">
    <property type="entry name" value="HATPase_C_sf"/>
</dbReference>
<dbReference type="AlphaFoldDB" id="A0AAU2HF84"/>
<feature type="transmembrane region" description="Helical" evidence="10">
    <location>
        <begin position="48"/>
        <end position="71"/>
    </location>
</feature>
<feature type="domain" description="Signal transduction histidine kinase subgroup 3 dimerisation and phosphoacceptor" evidence="11">
    <location>
        <begin position="234"/>
        <end position="297"/>
    </location>
</feature>
<evidence type="ECO:0000259" key="11">
    <source>
        <dbReference type="Pfam" id="PF07730"/>
    </source>
</evidence>
<evidence type="ECO:0000256" key="9">
    <source>
        <dbReference type="SAM" id="MobiDB-lite"/>
    </source>
</evidence>
<keyword evidence="7" id="KW-0067">ATP-binding</keyword>
<geneLocation type="plasmid" evidence="12">
    <name>unnamed1</name>
</geneLocation>
<dbReference type="Pfam" id="PF07730">
    <property type="entry name" value="HisKA_3"/>
    <property type="match status" value="1"/>
</dbReference>
<evidence type="ECO:0000256" key="8">
    <source>
        <dbReference type="ARBA" id="ARBA00023012"/>
    </source>
</evidence>
<keyword evidence="4" id="KW-0808">Transferase</keyword>
<dbReference type="GO" id="GO:0005524">
    <property type="term" value="F:ATP binding"/>
    <property type="evidence" value="ECO:0007669"/>
    <property type="project" value="UniProtKB-KW"/>
</dbReference>
<feature type="transmembrane region" description="Helical" evidence="10">
    <location>
        <begin position="83"/>
        <end position="103"/>
    </location>
</feature>
<comment type="catalytic activity">
    <reaction evidence="1">
        <text>ATP + protein L-histidine = ADP + protein N-phospho-L-histidine.</text>
        <dbReference type="EC" id="2.7.13.3"/>
    </reaction>
</comment>